<keyword evidence="1 2" id="KW-0472">Membrane</keyword>
<evidence type="ECO:0000313" key="5">
    <source>
        <dbReference type="Proteomes" id="UP000551878"/>
    </source>
</evidence>
<dbReference type="SUPFAM" id="SSF103088">
    <property type="entry name" value="OmpA-like"/>
    <property type="match status" value="1"/>
</dbReference>
<keyword evidence="2" id="KW-0812">Transmembrane</keyword>
<dbReference type="Pfam" id="PF00691">
    <property type="entry name" value="OmpA"/>
    <property type="match status" value="1"/>
</dbReference>
<dbReference type="RefSeq" id="WP_184663825.1">
    <property type="nucleotide sequence ID" value="NZ_JACHHB010000006.1"/>
</dbReference>
<dbReference type="PROSITE" id="PS51123">
    <property type="entry name" value="OMPA_2"/>
    <property type="match status" value="1"/>
</dbReference>
<keyword evidence="5" id="KW-1185">Reference proteome</keyword>
<gene>
    <name evidence="4" type="ORF">HNQ41_001557</name>
</gene>
<dbReference type="InterPro" id="IPR036737">
    <property type="entry name" value="OmpA-like_sf"/>
</dbReference>
<comment type="caution">
    <text evidence="4">The sequence shown here is derived from an EMBL/GenBank/DDBJ whole genome shotgun (WGS) entry which is preliminary data.</text>
</comment>
<evidence type="ECO:0000256" key="2">
    <source>
        <dbReference type="SAM" id="Phobius"/>
    </source>
</evidence>
<dbReference type="GO" id="GO:0016020">
    <property type="term" value="C:membrane"/>
    <property type="evidence" value="ECO:0007669"/>
    <property type="project" value="UniProtKB-UniRule"/>
</dbReference>
<dbReference type="InterPro" id="IPR050330">
    <property type="entry name" value="Bact_OuterMem_StrucFunc"/>
</dbReference>
<dbReference type="InterPro" id="IPR006665">
    <property type="entry name" value="OmpA-like"/>
</dbReference>
<sequence length="225" mass="26052">MQQKEEDKSYFWISYSDLMSALLLFFALFLMVSLLENQSSIEAKDEMIEDLIGIRAEIIEQLIQEFEDSDLEMNVDSETGAIRFSGGLFFDLDESELSNQGESYLQEFIPQYIGILMSPAFRDQIAEVIVEGHTDTQGNYLYNLNLSQDRALSVVEKILDDDFPEFEYREELRPLITANGRSFSNPIADEKGEIAADESRRVEFKFRLKEEELIEEIQMMVTDDE</sequence>
<evidence type="ECO:0000313" key="4">
    <source>
        <dbReference type="EMBL" id="MBB5173370.1"/>
    </source>
</evidence>
<dbReference type="EMBL" id="JACHHB010000006">
    <property type="protein sequence ID" value="MBB5173370.1"/>
    <property type="molecule type" value="Genomic_DNA"/>
</dbReference>
<name>A0A840QPS7_9BACI</name>
<dbReference type="AlphaFoldDB" id="A0A840QPS7"/>
<dbReference type="CDD" id="cd07185">
    <property type="entry name" value="OmpA_C-like"/>
    <property type="match status" value="1"/>
</dbReference>
<reference evidence="4 5" key="1">
    <citation type="submission" date="2020-08" db="EMBL/GenBank/DDBJ databases">
        <title>Genomic Encyclopedia of Type Strains, Phase IV (KMG-IV): sequencing the most valuable type-strain genomes for metagenomic binning, comparative biology and taxonomic classification.</title>
        <authorList>
            <person name="Goeker M."/>
        </authorList>
    </citation>
    <scope>NUCLEOTIDE SEQUENCE [LARGE SCALE GENOMIC DNA]</scope>
    <source>
        <strain evidence="4 5">DSM 24696</strain>
    </source>
</reference>
<proteinExistence type="predicted"/>
<dbReference type="PANTHER" id="PTHR30329:SF21">
    <property type="entry name" value="LIPOPROTEIN YIAD-RELATED"/>
    <property type="match status" value="1"/>
</dbReference>
<protein>
    <submittedName>
        <fullName evidence="4">Chemotaxis protein MotB</fullName>
    </submittedName>
</protein>
<dbReference type="Gene3D" id="3.30.1330.60">
    <property type="entry name" value="OmpA-like domain"/>
    <property type="match status" value="1"/>
</dbReference>
<evidence type="ECO:0000259" key="3">
    <source>
        <dbReference type="PROSITE" id="PS51123"/>
    </source>
</evidence>
<evidence type="ECO:0000256" key="1">
    <source>
        <dbReference type="PROSITE-ProRule" id="PRU00473"/>
    </source>
</evidence>
<dbReference type="Proteomes" id="UP000551878">
    <property type="component" value="Unassembled WGS sequence"/>
</dbReference>
<dbReference type="PANTHER" id="PTHR30329">
    <property type="entry name" value="STATOR ELEMENT OF FLAGELLAR MOTOR COMPLEX"/>
    <property type="match status" value="1"/>
</dbReference>
<organism evidence="4 5">
    <name type="scientific">Texcoconibacillus texcoconensis</name>
    <dbReference type="NCBI Taxonomy" id="1095777"/>
    <lineage>
        <taxon>Bacteria</taxon>
        <taxon>Bacillati</taxon>
        <taxon>Bacillota</taxon>
        <taxon>Bacilli</taxon>
        <taxon>Bacillales</taxon>
        <taxon>Bacillaceae</taxon>
        <taxon>Texcoconibacillus</taxon>
    </lineage>
</organism>
<accession>A0A840QPS7</accession>
<feature type="transmembrane region" description="Helical" evidence="2">
    <location>
        <begin position="12"/>
        <end position="35"/>
    </location>
</feature>
<feature type="domain" description="OmpA-like" evidence="3">
    <location>
        <begin position="77"/>
        <end position="210"/>
    </location>
</feature>
<keyword evidence="2" id="KW-1133">Transmembrane helix</keyword>